<dbReference type="VEuPathDB" id="FungiDB:SDRG_05370"/>
<keyword evidence="1" id="KW-1133">Transmembrane helix</keyword>
<keyword evidence="1" id="KW-0472">Membrane</keyword>
<organism evidence="2 3">
    <name type="scientific">Saprolegnia diclina (strain VS20)</name>
    <dbReference type="NCBI Taxonomy" id="1156394"/>
    <lineage>
        <taxon>Eukaryota</taxon>
        <taxon>Sar</taxon>
        <taxon>Stramenopiles</taxon>
        <taxon>Oomycota</taxon>
        <taxon>Saprolegniomycetes</taxon>
        <taxon>Saprolegniales</taxon>
        <taxon>Saprolegniaceae</taxon>
        <taxon>Saprolegnia</taxon>
    </lineage>
</organism>
<dbReference type="Proteomes" id="UP000030762">
    <property type="component" value="Unassembled WGS sequence"/>
</dbReference>
<dbReference type="InParanoid" id="T0RX34"/>
<dbReference type="EMBL" id="JH767145">
    <property type="protein sequence ID" value="EQC37143.1"/>
    <property type="molecule type" value="Genomic_DNA"/>
</dbReference>
<dbReference type="Gene3D" id="3.20.20.190">
    <property type="entry name" value="Phosphatidylinositol (PI) phosphodiesterase"/>
    <property type="match status" value="1"/>
</dbReference>
<dbReference type="PANTHER" id="PTHR13593">
    <property type="match status" value="1"/>
</dbReference>
<dbReference type="GO" id="GO:0008081">
    <property type="term" value="F:phosphoric diester hydrolase activity"/>
    <property type="evidence" value="ECO:0007669"/>
    <property type="project" value="InterPro"/>
</dbReference>
<evidence type="ECO:0000256" key="1">
    <source>
        <dbReference type="SAM" id="Phobius"/>
    </source>
</evidence>
<protein>
    <recommendedName>
        <fullName evidence="4">Phosphatidylinositol-specific phospholipase C X domain-containing protein</fullName>
    </recommendedName>
</protein>
<keyword evidence="3" id="KW-1185">Reference proteome</keyword>
<dbReference type="eggNOG" id="KOG4306">
    <property type="taxonomic scope" value="Eukaryota"/>
</dbReference>
<dbReference type="OrthoDB" id="1046782at2759"/>
<dbReference type="GeneID" id="19946097"/>
<dbReference type="RefSeq" id="XP_008609305.1">
    <property type="nucleotide sequence ID" value="XM_008611083.1"/>
</dbReference>
<dbReference type="STRING" id="1156394.T0RX34"/>
<feature type="transmembrane region" description="Helical" evidence="1">
    <location>
        <begin position="12"/>
        <end position="32"/>
    </location>
</feature>
<dbReference type="InterPro" id="IPR051057">
    <property type="entry name" value="PI-PLC_domain"/>
</dbReference>
<reference evidence="2 3" key="1">
    <citation type="submission" date="2012-04" db="EMBL/GenBank/DDBJ databases">
        <title>The Genome Sequence of Saprolegnia declina VS20.</title>
        <authorList>
            <consortium name="The Broad Institute Genome Sequencing Platform"/>
            <person name="Russ C."/>
            <person name="Nusbaum C."/>
            <person name="Tyler B."/>
            <person name="van West P."/>
            <person name="Dieguez-Uribeondo J."/>
            <person name="de Bruijn I."/>
            <person name="Tripathy S."/>
            <person name="Jiang R."/>
            <person name="Young S.K."/>
            <person name="Zeng Q."/>
            <person name="Gargeya S."/>
            <person name="Fitzgerald M."/>
            <person name="Haas B."/>
            <person name="Abouelleil A."/>
            <person name="Alvarado L."/>
            <person name="Arachchi H.M."/>
            <person name="Berlin A."/>
            <person name="Chapman S.B."/>
            <person name="Goldberg J."/>
            <person name="Griggs A."/>
            <person name="Gujja S."/>
            <person name="Hansen M."/>
            <person name="Howarth C."/>
            <person name="Imamovic A."/>
            <person name="Larimer J."/>
            <person name="McCowen C."/>
            <person name="Montmayeur A."/>
            <person name="Murphy C."/>
            <person name="Neiman D."/>
            <person name="Pearson M."/>
            <person name="Priest M."/>
            <person name="Roberts A."/>
            <person name="Saif S."/>
            <person name="Shea T."/>
            <person name="Sisk P."/>
            <person name="Sykes S."/>
            <person name="Wortman J."/>
            <person name="Nusbaum C."/>
            <person name="Birren B."/>
        </authorList>
    </citation>
    <scope>NUCLEOTIDE SEQUENCE [LARGE SCALE GENOMIC DNA]</scope>
    <source>
        <strain evidence="2 3">VS20</strain>
    </source>
</reference>
<accession>T0RX34</accession>
<dbReference type="PANTHER" id="PTHR13593:SF113">
    <property type="entry name" value="SI:DKEY-266F7.9"/>
    <property type="match status" value="1"/>
</dbReference>
<dbReference type="SUPFAM" id="SSF51695">
    <property type="entry name" value="PLC-like phosphodiesterases"/>
    <property type="match status" value="1"/>
</dbReference>
<proteinExistence type="predicted"/>
<name>T0RX34_SAPDV</name>
<dbReference type="InterPro" id="IPR017946">
    <property type="entry name" value="PLC-like_Pdiesterase_TIM-brl"/>
</dbReference>
<sequence length="369" mass="40999">MVLAEEGGLPVAIYSSIDLGLYLLLLSVFMVFSFKRCQEATDDVLATKATRWMTHADPALLAMPLNRIALAGSHNSGSYASRAHEKCHSGDCDANLAKYIRLPPVSFVVKRWAKCQRVSILHQLLHGIRYLDIRLQIHERSIHLCHSLCFLEATSMIDQLVTFLAAHPQELIVVDINHIYTHDAEGHTRFLHLFLSRVGRARIATPSSHTPSSTLDSFRSAGVQVVLIYHEAASAAAADVWGPDTIVSVWPNVPTAQDVMEHGKGQLLDEMSDDEPRLRVLQMLPTPSGKDLTRYTSVLRFSRAMVRMAPSWLLSLCAEHAPALRRCNIVLMDDAVHGGNAFVEALLELNRIKIKTWTIDVTVTDGKAE</sequence>
<evidence type="ECO:0000313" key="3">
    <source>
        <dbReference type="Proteomes" id="UP000030762"/>
    </source>
</evidence>
<evidence type="ECO:0008006" key="4">
    <source>
        <dbReference type="Google" id="ProtNLM"/>
    </source>
</evidence>
<dbReference type="AlphaFoldDB" id="T0RX34"/>
<dbReference type="OMA" id="ALPAMMH"/>
<dbReference type="GO" id="GO:0006629">
    <property type="term" value="P:lipid metabolic process"/>
    <property type="evidence" value="ECO:0007669"/>
    <property type="project" value="InterPro"/>
</dbReference>
<dbReference type="Pfam" id="PF26146">
    <property type="entry name" value="PI-PLC_X"/>
    <property type="match status" value="1"/>
</dbReference>
<gene>
    <name evidence="2" type="ORF">SDRG_05370</name>
</gene>
<keyword evidence="1" id="KW-0812">Transmembrane</keyword>
<evidence type="ECO:0000313" key="2">
    <source>
        <dbReference type="EMBL" id="EQC37143.1"/>
    </source>
</evidence>